<evidence type="ECO:0000256" key="2">
    <source>
        <dbReference type="HAMAP-Rule" id="MF_00274"/>
    </source>
</evidence>
<dbReference type="AlphaFoldDB" id="A0A7C9KHF4"/>
<dbReference type="NCBIfam" id="TIGR00103">
    <property type="entry name" value="DNA_YbaB_EbfC"/>
    <property type="match status" value="1"/>
</dbReference>
<dbReference type="PIRSF" id="PIRSF004555">
    <property type="entry name" value="UCP004555"/>
    <property type="match status" value="1"/>
</dbReference>
<dbReference type="GO" id="GO:0005829">
    <property type="term" value="C:cytosol"/>
    <property type="evidence" value="ECO:0007669"/>
    <property type="project" value="TreeGrafter"/>
</dbReference>
<dbReference type="Gene3D" id="3.30.1310.10">
    <property type="entry name" value="Nucleoid-associated protein YbaB-like domain"/>
    <property type="match status" value="1"/>
</dbReference>
<feature type="coiled-coil region" evidence="3">
    <location>
        <begin position="4"/>
        <end position="31"/>
    </location>
</feature>
<sequence length="108" mass="11308">MPSLDELMKAAQSVQEQMAKAQAQLDVIEVEGASGGGLIRVRATARGRIIGVVIDPSLLTADSKEMLEDLVVAAFNDAKAKADQAGSAEMNKLTAGMPLPPGFKLPDM</sequence>
<reference evidence="4 5" key="1">
    <citation type="submission" date="2019-09" db="EMBL/GenBank/DDBJ databases">
        <title>Polymorphobacter sp. isolated from a lake in China.</title>
        <authorList>
            <person name="Liu Z."/>
        </authorList>
    </citation>
    <scope>NUCLEOTIDE SEQUENCE [LARGE SCALE GENOMIC DNA]</scope>
    <source>
        <strain evidence="4 5">D40P</strain>
    </source>
</reference>
<keyword evidence="2" id="KW-0963">Cytoplasm</keyword>
<comment type="caution">
    <text evidence="4">The sequence shown here is derived from an EMBL/GenBank/DDBJ whole genome shotgun (WGS) entry which is preliminary data.</text>
</comment>
<name>A0A7C9KHF4_9SPHN</name>
<proteinExistence type="inferred from homology"/>
<evidence type="ECO:0000313" key="5">
    <source>
        <dbReference type="Proteomes" id="UP000481327"/>
    </source>
</evidence>
<comment type="similarity">
    <text evidence="2">Belongs to the YbaB/EbfC family.</text>
</comment>
<dbReference type="EMBL" id="WIOL01000001">
    <property type="protein sequence ID" value="MQT16421.1"/>
    <property type="molecule type" value="Genomic_DNA"/>
</dbReference>
<dbReference type="HAMAP" id="MF_00274">
    <property type="entry name" value="DNA_YbaB_EbfC"/>
    <property type="match status" value="1"/>
</dbReference>
<evidence type="ECO:0000256" key="3">
    <source>
        <dbReference type="SAM" id="Coils"/>
    </source>
</evidence>
<comment type="function">
    <text evidence="2">Binds to DNA and alters its conformation. May be involved in regulation of gene expression, nucleoid organization and DNA protection.</text>
</comment>
<keyword evidence="3" id="KW-0175">Coiled coil</keyword>
<gene>
    <name evidence="4" type="ORF">F3168_04010</name>
</gene>
<accession>A0A7C9KHF4</accession>
<dbReference type="Pfam" id="PF02575">
    <property type="entry name" value="YbaB_DNA_bd"/>
    <property type="match status" value="1"/>
</dbReference>
<dbReference type="Proteomes" id="UP000481327">
    <property type="component" value="Unassembled WGS sequence"/>
</dbReference>
<comment type="subunit">
    <text evidence="2">Homodimer.</text>
</comment>
<dbReference type="PANTHER" id="PTHR33449">
    <property type="entry name" value="NUCLEOID-ASSOCIATED PROTEIN YBAB"/>
    <property type="match status" value="1"/>
</dbReference>
<dbReference type="RefSeq" id="WP_152576819.1">
    <property type="nucleotide sequence ID" value="NZ_JAATJI010000001.1"/>
</dbReference>
<evidence type="ECO:0000313" key="4">
    <source>
        <dbReference type="EMBL" id="MQT16421.1"/>
    </source>
</evidence>
<keyword evidence="5" id="KW-1185">Reference proteome</keyword>
<dbReference type="GO" id="GO:0003677">
    <property type="term" value="F:DNA binding"/>
    <property type="evidence" value="ECO:0007669"/>
    <property type="project" value="UniProtKB-UniRule"/>
</dbReference>
<keyword evidence="1 2" id="KW-0238">DNA-binding</keyword>
<protein>
    <recommendedName>
        <fullName evidence="2">Nucleoid-associated protein F3168_04010</fullName>
    </recommendedName>
</protein>
<dbReference type="SUPFAM" id="SSF82607">
    <property type="entry name" value="YbaB-like"/>
    <property type="match status" value="1"/>
</dbReference>
<dbReference type="InterPro" id="IPR036894">
    <property type="entry name" value="YbaB-like_sf"/>
</dbReference>
<dbReference type="OrthoDB" id="9803080at2"/>
<comment type="subcellular location">
    <subcellularLocation>
        <location evidence="2">Cytoplasm</location>
        <location evidence="2">Nucleoid</location>
    </subcellularLocation>
</comment>
<evidence type="ECO:0000256" key="1">
    <source>
        <dbReference type="ARBA" id="ARBA00023125"/>
    </source>
</evidence>
<organism evidence="4 5">
    <name type="scientific">Sandarakinorhabdus fusca</name>
    <dbReference type="NCBI Taxonomy" id="1439888"/>
    <lineage>
        <taxon>Bacteria</taxon>
        <taxon>Pseudomonadati</taxon>
        <taxon>Pseudomonadota</taxon>
        <taxon>Alphaproteobacteria</taxon>
        <taxon>Sphingomonadales</taxon>
        <taxon>Sphingosinicellaceae</taxon>
        <taxon>Sandarakinorhabdus</taxon>
    </lineage>
</organism>
<dbReference type="GO" id="GO:0043590">
    <property type="term" value="C:bacterial nucleoid"/>
    <property type="evidence" value="ECO:0007669"/>
    <property type="project" value="UniProtKB-UniRule"/>
</dbReference>
<dbReference type="InterPro" id="IPR004401">
    <property type="entry name" value="YbaB/EbfC"/>
</dbReference>
<dbReference type="PANTHER" id="PTHR33449:SF1">
    <property type="entry name" value="NUCLEOID-ASSOCIATED PROTEIN YBAB"/>
    <property type="match status" value="1"/>
</dbReference>